<feature type="compositionally biased region" description="Low complexity" evidence="1">
    <location>
        <begin position="59"/>
        <end position="69"/>
    </location>
</feature>
<evidence type="ECO:0000313" key="3">
    <source>
        <dbReference type="Proteomes" id="UP000059680"/>
    </source>
</evidence>
<dbReference type="InParanoid" id="A0A0P0W4G8"/>
<reference evidence="2 3" key="3">
    <citation type="journal article" date="2013" name="Rice">
        <title>Improvement of the Oryza sativa Nipponbare reference genome using next generation sequence and optical map data.</title>
        <authorList>
            <person name="Kawahara Y."/>
            <person name="de la Bastide M."/>
            <person name="Hamilton J.P."/>
            <person name="Kanamori H."/>
            <person name="McCombie W.R."/>
            <person name="Ouyang S."/>
            <person name="Schwartz D.C."/>
            <person name="Tanaka T."/>
            <person name="Wu J."/>
            <person name="Zhou S."/>
            <person name="Childs K.L."/>
            <person name="Davidson R.M."/>
            <person name="Lin H."/>
            <person name="Quesada-Ocampo L."/>
            <person name="Vaillancourt B."/>
            <person name="Sakai H."/>
            <person name="Lee S.S."/>
            <person name="Kim J."/>
            <person name="Numa H."/>
            <person name="Itoh T."/>
            <person name="Buell C.R."/>
            <person name="Matsumoto T."/>
        </authorList>
    </citation>
    <scope>NUCLEOTIDE SEQUENCE [LARGE SCALE GENOMIC DNA]</scope>
    <source>
        <strain evidence="3">cv. Nipponbare</strain>
    </source>
</reference>
<feature type="region of interest" description="Disordered" evidence="1">
    <location>
        <begin position="50"/>
        <end position="83"/>
    </location>
</feature>
<dbReference type="PaxDb" id="39947-A0A0P0W4G8"/>
<name>A0A0P0W4G8_ORYSJ</name>
<dbReference type="AlphaFoldDB" id="A0A0P0W4G8"/>
<proteinExistence type="predicted"/>
<sequence length="103" mass="11159">MFGCDGMWRMISTSRRTSSTSTGVRSFRFDIDLHAYLSPVSASVHRYVIPNSPRPSSPPSSYRAPRSRPVGSRSTISPGLPAAAPADDGARLYATVKGFAFFC</sequence>
<dbReference type="Proteomes" id="UP000059680">
    <property type="component" value="Chromosome 3"/>
</dbReference>
<dbReference type="EMBL" id="AP014959">
    <property type="protein sequence ID" value="BAS86978.1"/>
    <property type="molecule type" value="Genomic_DNA"/>
</dbReference>
<evidence type="ECO:0000256" key="1">
    <source>
        <dbReference type="SAM" id="MobiDB-lite"/>
    </source>
</evidence>
<protein>
    <submittedName>
        <fullName evidence="2">Os03g0808750 protein</fullName>
    </submittedName>
</protein>
<keyword evidence="3" id="KW-1185">Reference proteome</keyword>
<dbReference type="Gramene" id="Os03t0808750-00">
    <property type="protein sequence ID" value="Os03t0808750-00"/>
    <property type="gene ID" value="Os03g0808750"/>
</dbReference>
<evidence type="ECO:0000313" key="2">
    <source>
        <dbReference type="EMBL" id="BAS86978.1"/>
    </source>
</evidence>
<reference evidence="3" key="1">
    <citation type="journal article" date="2005" name="Nature">
        <title>The map-based sequence of the rice genome.</title>
        <authorList>
            <consortium name="International rice genome sequencing project (IRGSP)"/>
            <person name="Matsumoto T."/>
            <person name="Wu J."/>
            <person name="Kanamori H."/>
            <person name="Katayose Y."/>
            <person name="Fujisawa M."/>
            <person name="Namiki N."/>
            <person name="Mizuno H."/>
            <person name="Yamamoto K."/>
            <person name="Antonio B.A."/>
            <person name="Baba T."/>
            <person name="Sakata K."/>
            <person name="Nagamura Y."/>
            <person name="Aoki H."/>
            <person name="Arikawa K."/>
            <person name="Arita K."/>
            <person name="Bito T."/>
            <person name="Chiden Y."/>
            <person name="Fujitsuka N."/>
            <person name="Fukunaka R."/>
            <person name="Hamada M."/>
            <person name="Harada C."/>
            <person name="Hayashi A."/>
            <person name="Hijishita S."/>
            <person name="Honda M."/>
            <person name="Hosokawa S."/>
            <person name="Ichikawa Y."/>
            <person name="Idonuma A."/>
            <person name="Iijima M."/>
            <person name="Ikeda M."/>
            <person name="Ikeno M."/>
            <person name="Ito K."/>
            <person name="Ito S."/>
            <person name="Ito T."/>
            <person name="Ito Y."/>
            <person name="Ito Y."/>
            <person name="Iwabuchi A."/>
            <person name="Kamiya K."/>
            <person name="Karasawa W."/>
            <person name="Kurita K."/>
            <person name="Katagiri S."/>
            <person name="Kikuta A."/>
            <person name="Kobayashi H."/>
            <person name="Kobayashi N."/>
            <person name="Machita K."/>
            <person name="Maehara T."/>
            <person name="Masukawa M."/>
            <person name="Mizubayashi T."/>
            <person name="Mukai Y."/>
            <person name="Nagasaki H."/>
            <person name="Nagata Y."/>
            <person name="Naito S."/>
            <person name="Nakashima M."/>
            <person name="Nakama Y."/>
            <person name="Nakamichi Y."/>
            <person name="Nakamura M."/>
            <person name="Meguro A."/>
            <person name="Negishi M."/>
            <person name="Ohta I."/>
            <person name="Ohta T."/>
            <person name="Okamoto M."/>
            <person name="Ono N."/>
            <person name="Saji S."/>
            <person name="Sakaguchi M."/>
            <person name="Sakai K."/>
            <person name="Shibata M."/>
            <person name="Shimokawa T."/>
            <person name="Song J."/>
            <person name="Takazaki Y."/>
            <person name="Terasawa K."/>
            <person name="Tsugane M."/>
            <person name="Tsuji K."/>
            <person name="Ueda S."/>
            <person name="Waki K."/>
            <person name="Yamagata H."/>
            <person name="Yamamoto M."/>
            <person name="Yamamoto S."/>
            <person name="Yamane H."/>
            <person name="Yoshiki S."/>
            <person name="Yoshihara R."/>
            <person name="Yukawa K."/>
            <person name="Zhong H."/>
            <person name="Yano M."/>
            <person name="Yuan Q."/>
            <person name="Ouyang S."/>
            <person name="Liu J."/>
            <person name="Jones K.M."/>
            <person name="Gansberger K."/>
            <person name="Moffat K."/>
            <person name="Hill J."/>
            <person name="Bera J."/>
            <person name="Fadrosh D."/>
            <person name="Jin S."/>
            <person name="Johri S."/>
            <person name="Kim M."/>
            <person name="Overton L."/>
            <person name="Reardon M."/>
            <person name="Tsitrin T."/>
            <person name="Vuong H."/>
            <person name="Weaver B."/>
            <person name="Ciecko A."/>
            <person name="Tallon L."/>
            <person name="Jackson J."/>
            <person name="Pai G."/>
            <person name="Aken S.V."/>
            <person name="Utterback T."/>
            <person name="Reidmuller S."/>
            <person name="Feldblyum T."/>
            <person name="Hsiao J."/>
            <person name="Zismann V."/>
            <person name="Iobst S."/>
            <person name="de Vazeille A.R."/>
            <person name="Buell C.R."/>
            <person name="Ying K."/>
            <person name="Li Y."/>
            <person name="Lu T."/>
            <person name="Huang Y."/>
            <person name="Zhao Q."/>
            <person name="Feng Q."/>
            <person name="Zhang L."/>
            <person name="Zhu J."/>
            <person name="Weng Q."/>
            <person name="Mu J."/>
            <person name="Lu Y."/>
            <person name="Fan D."/>
            <person name="Liu Y."/>
            <person name="Guan J."/>
            <person name="Zhang Y."/>
            <person name="Yu S."/>
            <person name="Liu X."/>
            <person name="Zhang Y."/>
            <person name="Hong G."/>
            <person name="Han B."/>
            <person name="Choisne N."/>
            <person name="Demange N."/>
            <person name="Orjeda G."/>
            <person name="Samain S."/>
            <person name="Cattolico L."/>
            <person name="Pelletier E."/>
            <person name="Couloux A."/>
            <person name="Segurens B."/>
            <person name="Wincker P."/>
            <person name="D'Hont A."/>
            <person name="Scarpelli C."/>
            <person name="Weissenbach J."/>
            <person name="Salanoubat M."/>
            <person name="Quetier F."/>
            <person name="Yu Y."/>
            <person name="Kim H.R."/>
            <person name="Rambo T."/>
            <person name="Currie J."/>
            <person name="Collura K."/>
            <person name="Luo M."/>
            <person name="Yang T."/>
            <person name="Ammiraju J.S.S."/>
            <person name="Engler F."/>
            <person name="Soderlund C."/>
            <person name="Wing R.A."/>
            <person name="Palmer L.E."/>
            <person name="de la Bastide M."/>
            <person name="Spiegel L."/>
            <person name="Nascimento L."/>
            <person name="Zutavern T."/>
            <person name="O'Shaughnessy A."/>
            <person name="Dike S."/>
            <person name="Dedhia N."/>
            <person name="Preston R."/>
            <person name="Balija V."/>
            <person name="McCombie W.R."/>
            <person name="Chow T."/>
            <person name="Chen H."/>
            <person name="Chung M."/>
            <person name="Chen C."/>
            <person name="Shaw J."/>
            <person name="Wu H."/>
            <person name="Hsiao K."/>
            <person name="Chao Y."/>
            <person name="Chu M."/>
            <person name="Cheng C."/>
            <person name="Hour A."/>
            <person name="Lee P."/>
            <person name="Lin S."/>
            <person name="Lin Y."/>
            <person name="Liou J."/>
            <person name="Liu S."/>
            <person name="Hsing Y."/>
            <person name="Raghuvanshi S."/>
            <person name="Mohanty A."/>
            <person name="Bharti A.K."/>
            <person name="Gaur A."/>
            <person name="Gupta V."/>
            <person name="Kumar D."/>
            <person name="Ravi V."/>
            <person name="Vij S."/>
            <person name="Kapur A."/>
            <person name="Khurana P."/>
            <person name="Khurana P."/>
            <person name="Khurana J.P."/>
            <person name="Tyagi A.K."/>
            <person name="Gaikwad K."/>
            <person name="Singh A."/>
            <person name="Dalal V."/>
            <person name="Srivastava S."/>
            <person name="Dixit A."/>
            <person name="Pal A.K."/>
            <person name="Ghazi I.A."/>
            <person name="Yadav M."/>
            <person name="Pandit A."/>
            <person name="Bhargava A."/>
            <person name="Sureshbabu K."/>
            <person name="Batra K."/>
            <person name="Sharma T.R."/>
            <person name="Mohapatra T."/>
            <person name="Singh N.K."/>
            <person name="Messing J."/>
            <person name="Nelson A.B."/>
            <person name="Fuks G."/>
            <person name="Kavchok S."/>
            <person name="Keizer G."/>
            <person name="Linton E."/>
            <person name="Llaca V."/>
            <person name="Song R."/>
            <person name="Tanyolac B."/>
            <person name="Young S."/>
            <person name="Ho-Il K."/>
            <person name="Hahn J.H."/>
            <person name="Sangsakoo G."/>
            <person name="Vanavichit A."/>
            <person name="de Mattos Luiz.A.T."/>
            <person name="Zimmer P.D."/>
            <person name="Malone G."/>
            <person name="Dellagostin O."/>
            <person name="de Oliveira A.C."/>
            <person name="Bevan M."/>
            <person name="Bancroft I."/>
            <person name="Minx P."/>
            <person name="Cordum H."/>
            <person name="Wilson R."/>
            <person name="Cheng Z."/>
            <person name="Jin W."/>
            <person name="Jiang J."/>
            <person name="Leong S.A."/>
            <person name="Iwama H."/>
            <person name="Gojobori T."/>
            <person name="Itoh T."/>
            <person name="Niimura Y."/>
            <person name="Fujii Y."/>
            <person name="Habara T."/>
            <person name="Sakai H."/>
            <person name="Sato Y."/>
            <person name="Wilson G."/>
            <person name="Kumar K."/>
            <person name="McCouch S."/>
            <person name="Juretic N."/>
            <person name="Hoen D."/>
            <person name="Wright S."/>
            <person name="Bruskiewich R."/>
            <person name="Bureau T."/>
            <person name="Miyao A."/>
            <person name="Hirochika H."/>
            <person name="Nishikawa T."/>
            <person name="Kadowaki K."/>
            <person name="Sugiura M."/>
            <person name="Burr B."/>
            <person name="Sasaki T."/>
        </authorList>
    </citation>
    <scope>NUCLEOTIDE SEQUENCE [LARGE SCALE GENOMIC DNA]</scope>
    <source>
        <strain evidence="3">cv. Nipponbare</strain>
    </source>
</reference>
<reference evidence="2 3" key="2">
    <citation type="journal article" date="2013" name="Plant Cell Physiol.">
        <title>Rice Annotation Project Database (RAP-DB): an integrative and interactive database for rice genomics.</title>
        <authorList>
            <person name="Sakai H."/>
            <person name="Lee S.S."/>
            <person name="Tanaka T."/>
            <person name="Numa H."/>
            <person name="Kim J."/>
            <person name="Kawahara Y."/>
            <person name="Wakimoto H."/>
            <person name="Yang C.C."/>
            <person name="Iwamoto M."/>
            <person name="Abe T."/>
            <person name="Yamada Y."/>
            <person name="Muto A."/>
            <person name="Inokuchi H."/>
            <person name="Ikemura T."/>
            <person name="Matsumoto T."/>
            <person name="Sasaki T."/>
            <person name="Itoh T."/>
        </authorList>
    </citation>
    <scope>NUCLEOTIDE SEQUENCE [LARGE SCALE GENOMIC DNA]</scope>
    <source>
        <strain evidence="3">cv. Nipponbare</strain>
    </source>
</reference>
<feature type="non-terminal residue" evidence="2">
    <location>
        <position position="103"/>
    </location>
</feature>
<gene>
    <name evidence="2" type="ordered locus">Os03g0808750</name>
    <name evidence="2" type="ORF">OSNPB_030808750</name>
</gene>
<accession>A0A0P0W4G8</accession>
<organism evidence="2 3">
    <name type="scientific">Oryza sativa subsp. japonica</name>
    <name type="common">Rice</name>
    <dbReference type="NCBI Taxonomy" id="39947"/>
    <lineage>
        <taxon>Eukaryota</taxon>
        <taxon>Viridiplantae</taxon>
        <taxon>Streptophyta</taxon>
        <taxon>Embryophyta</taxon>
        <taxon>Tracheophyta</taxon>
        <taxon>Spermatophyta</taxon>
        <taxon>Magnoliopsida</taxon>
        <taxon>Liliopsida</taxon>
        <taxon>Poales</taxon>
        <taxon>Poaceae</taxon>
        <taxon>BOP clade</taxon>
        <taxon>Oryzoideae</taxon>
        <taxon>Oryzeae</taxon>
        <taxon>Oryzinae</taxon>
        <taxon>Oryza</taxon>
        <taxon>Oryza sativa</taxon>
    </lineage>
</organism>